<evidence type="ECO:0000313" key="1">
    <source>
        <dbReference type="EMBL" id="EUK19107.1"/>
    </source>
</evidence>
<gene>
    <name evidence="1" type="ORF">COMX_05135</name>
</gene>
<dbReference type="EMBL" id="ATSX01000001">
    <property type="protein sequence ID" value="EUK19107.1"/>
    <property type="molecule type" value="Genomic_DNA"/>
</dbReference>
<accession>W7DP61</accession>
<organism evidence="1 2">
    <name type="scientific">Commensalibacter papalotli</name>
    <name type="common">ex Servin-Garciduenas et al. 2014</name>
    <dbReference type="NCBI Taxonomy" id="1208583"/>
    <lineage>
        <taxon>Bacteria</taxon>
        <taxon>Pseudomonadati</taxon>
        <taxon>Pseudomonadota</taxon>
        <taxon>Alphaproteobacteria</taxon>
        <taxon>Acetobacterales</taxon>
        <taxon>Acetobacteraceae</taxon>
    </lineage>
</organism>
<dbReference type="Proteomes" id="UP000019250">
    <property type="component" value="Unassembled WGS sequence"/>
</dbReference>
<name>W7DP61_9PROT</name>
<proteinExistence type="predicted"/>
<dbReference type="AlphaFoldDB" id="W7DP61"/>
<protein>
    <submittedName>
        <fullName evidence="1">Uncharacterized protein</fullName>
    </submittedName>
</protein>
<dbReference type="STRING" id="1208583.COMX_05135"/>
<dbReference type="RefSeq" id="WP_051461889.1">
    <property type="nucleotide sequence ID" value="NZ_ATSX01000001.1"/>
</dbReference>
<sequence>MSFFKKFFLQFRRNTNKETQFIDTYSNLNQQDIAQLEQEAGLEAAEIQKNMGKLFRNSASEQTQLINIHSHLSQQDILELEQEVD</sequence>
<comment type="caution">
    <text evidence="1">The sequence shown here is derived from an EMBL/GenBank/DDBJ whole genome shotgun (WGS) entry which is preliminary data.</text>
</comment>
<reference evidence="1 2" key="1">
    <citation type="journal article" date="2014" name="Genome Announc.">
        <title>Draft Genome Sequence of Commensalibacter papalotli MX01, a Symbiont Identified from the Guts of Overwintering Monarch Butterflies.</title>
        <authorList>
            <person name="Servin-Garciduenas L.E."/>
            <person name="Sanchez-Quinto A."/>
            <person name="Martinez-Romero E."/>
        </authorList>
    </citation>
    <scope>NUCLEOTIDE SEQUENCE [LARGE SCALE GENOMIC DNA]</scope>
    <source>
        <strain evidence="2">MX-MONARCH01</strain>
    </source>
</reference>
<evidence type="ECO:0000313" key="2">
    <source>
        <dbReference type="Proteomes" id="UP000019250"/>
    </source>
</evidence>
<keyword evidence="2" id="KW-1185">Reference proteome</keyword>